<accession>A0AAD8NYH1</accession>
<proteinExistence type="predicted"/>
<dbReference type="AlphaFoldDB" id="A0AAD8NYH1"/>
<comment type="caution">
    <text evidence="1">The sequence shown here is derived from an EMBL/GenBank/DDBJ whole genome shotgun (WGS) entry which is preliminary data.</text>
</comment>
<gene>
    <name evidence="1" type="ORF">QVD17_20877</name>
</gene>
<protein>
    <submittedName>
        <fullName evidence="1">Uncharacterized protein</fullName>
    </submittedName>
</protein>
<organism evidence="1 2">
    <name type="scientific">Tagetes erecta</name>
    <name type="common">African marigold</name>
    <dbReference type="NCBI Taxonomy" id="13708"/>
    <lineage>
        <taxon>Eukaryota</taxon>
        <taxon>Viridiplantae</taxon>
        <taxon>Streptophyta</taxon>
        <taxon>Embryophyta</taxon>
        <taxon>Tracheophyta</taxon>
        <taxon>Spermatophyta</taxon>
        <taxon>Magnoliopsida</taxon>
        <taxon>eudicotyledons</taxon>
        <taxon>Gunneridae</taxon>
        <taxon>Pentapetalae</taxon>
        <taxon>asterids</taxon>
        <taxon>campanulids</taxon>
        <taxon>Asterales</taxon>
        <taxon>Asteraceae</taxon>
        <taxon>Asteroideae</taxon>
        <taxon>Heliantheae alliance</taxon>
        <taxon>Tageteae</taxon>
        <taxon>Tagetes</taxon>
    </lineage>
</organism>
<evidence type="ECO:0000313" key="1">
    <source>
        <dbReference type="EMBL" id="KAK1425524.1"/>
    </source>
</evidence>
<name>A0AAD8NYH1_TARER</name>
<reference evidence="1" key="1">
    <citation type="journal article" date="2023" name="bioRxiv">
        <title>Improved chromosome-level genome assembly for marigold (Tagetes erecta).</title>
        <authorList>
            <person name="Jiang F."/>
            <person name="Yuan L."/>
            <person name="Wang S."/>
            <person name="Wang H."/>
            <person name="Xu D."/>
            <person name="Wang A."/>
            <person name="Fan W."/>
        </authorList>
    </citation>
    <scope>NUCLEOTIDE SEQUENCE</scope>
    <source>
        <strain evidence="1">WSJ</strain>
        <tissue evidence="1">Leaf</tissue>
    </source>
</reference>
<dbReference type="EMBL" id="JAUHHV010000005">
    <property type="protein sequence ID" value="KAK1425524.1"/>
    <property type="molecule type" value="Genomic_DNA"/>
</dbReference>
<evidence type="ECO:0000313" key="2">
    <source>
        <dbReference type="Proteomes" id="UP001229421"/>
    </source>
</evidence>
<sequence length="122" mass="14034">MGSKFVQIPSHNATPARHTNMNAAQKSRLELHFEHCELITEEDGVLERSPSTFLCLKTLKLLYVDLDDIMLSFVFEILRSSPNLQSFEIEAGEQYDVAPLEIFALQKRSYDEIVLMIKVEME</sequence>
<keyword evidence="2" id="KW-1185">Reference proteome</keyword>
<dbReference type="Proteomes" id="UP001229421">
    <property type="component" value="Unassembled WGS sequence"/>
</dbReference>